<dbReference type="SUPFAM" id="SSF51905">
    <property type="entry name" value="FAD/NAD(P)-binding domain"/>
    <property type="match status" value="1"/>
</dbReference>
<dbReference type="InterPro" id="IPR051704">
    <property type="entry name" value="FAD_aromatic-hydroxylase"/>
</dbReference>
<dbReference type="InterPro" id="IPR036188">
    <property type="entry name" value="FAD/NAD-bd_sf"/>
</dbReference>
<feature type="domain" description="FAD-binding" evidence="2">
    <location>
        <begin position="3"/>
        <end position="334"/>
    </location>
</feature>
<dbReference type="PANTHER" id="PTHR46865:SF8">
    <property type="entry name" value="POSSIBLE OXIDOREDUCTASE"/>
    <property type="match status" value="1"/>
</dbReference>
<dbReference type="PANTHER" id="PTHR46865">
    <property type="entry name" value="OXIDOREDUCTASE-RELATED"/>
    <property type="match status" value="1"/>
</dbReference>
<dbReference type="Proteomes" id="UP001527866">
    <property type="component" value="Unassembled WGS sequence"/>
</dbReference>
<evidence type="ECO:0000256" key="1">
    <source>
        <dbReference type="SAM" id="MobiDB-lite"/>
    </source>
</evidence>
<proteinExistence type="predicted"/>
<comment type="caution">
    <text evidence="3">The sequence shown here is derived from an EMBL/GenBank/DDBJ whole genome shotgun (WGS) entry which is preliminary data.</text>
</comment>
<dbReference type="Gene3D" id="3.30.9.10">
    <property type="entry name" value="D-Amino Acid Oxidase, subunit A, domain 2"/>
    <property type="match status" value="1"/>
</dbReference>
<dbReference type="InterPro" id="IPR002938">
    <property type="entry name" value="FAD-bd"/>
</dbReference>
<dbReference type="EMBL" id="JAQFWQ010000007">
    <property type="protein sequence ID" value="MDA2809803.1"/>
    <property type="molecule type" value="Genomic_DNA"/>
</dbReference>
<dbReference type="RefSeq" id="WP_270683708.1">
    <property type="nucleotide sequence ID" value="NZ_JAQFWQ010000007.1"/>
</dbReference>
<feature type="region of interest" description="Disordered" evidence="1">
    <location>
        <begin position="382"/>
        <end position="405"/>
    </location>
</feature>
<organism evidence="3 4">
    <name type="scientific">Nocardiopsis endophytica</name>
    <dbReference type="NCBI Taxonomy" id="3018445"/>
    <lineage>
        <taxon>Bacteria</taxon>
        <taxon>Bacillati</taxon>
        <taxon>Actinomycetota</taxon>
        <taxon>Actinomycetes</taxon>
        <taxon>Streptosporangiales</taxon>
        <taxon>Nocardiopsidaceae</taxon>
        <taxon>Nocardiopsis</taxon>
    </lineage>
</organism>
<evidence type="ECO:0000313" key="3">
    <source>
        <dbReference type="EMBL" id="MDA2809803.1"/>
    </source>
</evidence>
<evidence type="ECO:0000313" key="4">
    <source>
        <dbReference type="Proteomes" id="UP001527866"/>
    </source>
</evidence>
<evidence type="ECO:0000259" key="2">
    <source>
        <dbReference type="Pfam" id="PF01494"/>
    </source>
</evidence>
<gene>
    <name evidence="3" type="ORF">O4J56_04050</name>
</gene>
<dbReference type="Gene3D" id="3.50.50.60">
    <property type="entry name" value="FAD/NAD(P)-binding domain"/>
    <property type="match status" value="1"/>
</dbReference>
<keyword evidence="4" id="KW-1185">Reference proteome</keyword>
<dbReference type="PRINTS" id="PR00420">
    <property type="entry name" value="RNGMNOXGNASE"/>
</dbReference>
<name>A0ABT4TYM8_9ACTN</name>
<sequence length="405" mass="43072">MKAVVCGAGIAGLAAAHRLAHHGHDVTVLEKAHAPRPQGFMIDFFGPGHDAARAMGLLPALDRAGYRFRDAAFVDEAGRVRATAPFSAFAQAMDGLISILRPDLEHVLRTALPDGVELRYGARATGAESGSDGAAAILEDGERVEGDLLVGADGIHSPVRRALLGGDEGRLRHLGFHAAAYTFEDPEVHARVKDRFFLTDTTGAQMGLYGLRDGRVATFIVFRSDDRTLPEDPRAAVRRACSGLGWLVPRALEACPEPDEVFYDLVAQSEVPSWSSGRAVLVGDSAYAVSLLAGQGASLAVGGAYRLGEELARARSVEEGLRAYERGWRPVAEERRRAALRTAKWFLPRSRARLRARRVMLGLLGLPGTSTFLARMLTGKPAAAAPKGGGRTGVPASAPSSGDGR</sequence>
<protein>
    <submittedName>
        <fullName evidence="3">FAD-dependent oxidoreductase</fullName>
    </submittedName>
</protein>
<reference evidence="3 4" key="1">
    <citation type="submission" date="2023-01" db="EMBL/GenBank/DDBJ databases">
        <title>Draft genome sequence of Nocardiopsis sp. RSe5-2 isolated from halophytes.</title>
        <authorList>
            <person name="Duangmal K."/>
            <person name="Chantavorakit T."/>
        </authorList>
    </citation>
    <scope>NUCLEOTIDE SEQUENCE [LARGE SCALE GENOMIC DNA]</scope>
    <source>
        <strain evidence="3 4">RSe5-2</strain>
    </source>
</reference>
<dbReference type="Pfam" id="PF01494">
    <property type="entry name" value="FAD_binding_3"/>
    <property type="match status" value="1"/>
</dbReference>
<accession>A0ABT4TYM8</accession>